<dbReference type="EMBL" id="FRFE01000052">
    <property type="protein sequence ID" value="SHO53335.1"/>
    <property type="molecule type" value="Genomic_DNA"/>
</dbReference>
<proteinExistence type="predicted"/>
<evidence type="ECO:0000256" key="1">
    <source>
        <dbReference type="SAM" id="SignalP"/>
    </source>
</evidence>
<evidence type="ECO:0000313" key="2">
    <source>
        <dbReference type="EMBL" id="SHO53335.1"/>
    </source>
</evidence>
<dbReference type="AlphaFoldDB" id="A0A1M7YL63"/>
<feature type="signal peptide" evidence="1">
    <location>
        <begin position="1"/>
        <end position="22"/>
    </location>
</feature>
<protein>
    <submittedName>
        <fullName evidence="2">Uncharacterized protein</fullName>
    </submittedName>
</protein>
<dbReference type="OrthoDB" id="9784686at2"/>
<evidence type="ECO:0000313" key="3">
    <source>
        <dbReference type="Proteomes" id="UP000184603"/>
    </source>
</evidence>
<keyword evidence="3" id="KW-1185">Reference proteome</keyword>
<feature type="chain" id="PRO_5012342202" evidence="1">
    <location>
        <begin position="23"/>
        <end position="145"/>
    </location>
</feature>
<dbReference type="Proteomes" id="UP000184603">
    <property type="component" value="Unassembled WGS sequence"/>
</dbReference>
<dbReference type="STRING" id="1121416.SAMN02745220_05069"/>
<sequence length="145" mass="16091">MKLRFSLLACAWLLTAETVLHAETVAPAGKDSRLNWQVVSRWQIEATPVDIVHSLDGKMVFILDNQHRILVYNNQGQLQGRIPVSEGVTRIDIAPQGEALYLIDGKENSFTSLAMSYVMDIDITGSPFKGKVDAPVTLAIFTDFE</sequence>
<keyword evidence="1" id="KW-0732">Signal</keyword>
<reference evidence="2 3" key="1">
    <citation type="submission" date="2016-12" db="EMBL/GenBank/DDBJ databases">
        <authorList>
            <person name="Song W.-J."/>
            <person name="Kurnit D.M."/>
        </authorList>
    </citation>
    <scope>NUCLEOTIDE SEQUENCE [LARGE SCALE GENOMIC DNA]</scope>
    <source>
        <strain evidence="2 3">DSM 18488</strain>
    </source>
</reference>
<dbReference type="SUPFAM" id="SSF50969">
    <property type="entry name" value="YVTN repeat-like/Quinoprotein amine dehydrogenase"/>
    <property type="match status" value="1"/>
</dbReference>
<accession>A0A1M7YL63</accession>
<organism evidence="2 3">
    <name type="scientific">Desulfopila aestuarii DSM 18488</name>
    <dbReference type="NCBI Taxonomy" id="1121416"/>
    <lineage>
        <taxon>Bacteria</taxon>
        <taxon>Pseudomonadati</taxon>
        <taxon>Thermodesulfobacteriota</taxon>
        <taxon>Desulfobulbia</taxon>
        <taxon>Desulfobulbales</taxon>
        <taxon>Desulfocapsaceae</taxon>
        <taxon>Desulfopila</taxon>
    </lineage>
</organism>
<gene>
    <name evidence="2" type="ORF">SAMN02745220_05069</name>
</gene>
<dbReference type="InterPro" id="IPR011044">
    <property type="entry name" value="Quino_amine_DH_bsu"/>
</dbReference>
<name>A0A1M7YL63_9BACT</name>
<dbReference type="RefSeq" id="WP_073616912.1">
    <property type="nucleotide sequence ID" value="NZ_FRFE01000052.1"/>
</dbReference>